<protein>
    <recommendedName>
        <fullName evidence="3">ZP domain-containing protein</fullName>
    </recommendedName>
</protein>
<dbReference type="SMART" id="SM00241">
    <property type="entry name" value="ZP"/>
    <property type="match status" value="1"/>
</dbReference>
<proteinExistence type="predicted"/>
<keyword evidence="5" id="KW-1185">Reference proteome</keyword>
<reference evidence="4" key="2">
    <citation type="submission" date="2025-09" db="UniProtKB">
        <authorList>
            <consortium name="Ensembl"/>
        </authorList>
    </citation>
    <scope>IDENTIFICATION</scope>
</reference>
<dbReference type="Ensembl" id="ENSLBET00000033814.1">
    <property type="protein sequence ID" value="ENSLBEP00000032369.1"/>
    <property type="gene ID" value="ENSLBEG00000024410.1"/>
</dbReference>
<feature type="region of interest" description="Disordered" evidence="1">
    <location>
        <begin position="840"/>
        <end position="959"/>
    </location>
</feature>
<feature type="compositionally biased region" description="Low complexity" evidence="1">
    <location>
        <begin position="1284"/>
        <end position="1297"/>
    </location>
</feature>
<feature type="compositionally biased region" description="Polar residues" evidence="1">
    <location>
        <begin position="759"/>
        <end position="769"/>
    </location>
</feature>
<feature type="region of interest" description="Disordered" evidence="1">
    <location>
        <begin position="1051"/>
        <end position="1112"/>
    </location>
</feature>
<dbReference type="PANTHER" id="PTHR47130:SF6">
    <property type="entry name" value="EGG ENVELOPE GLYCOPROTEIN-LIKE PRECURSOR"/>
    <property type="match status" value="1"/>
</dbReference>
<evidence type="ECO:0000256" key="1">
    <source>
        <dbReference type="SAM" id="MobiDB-lite"/>
    </source>
</evidence>
<feature type="chain" id="PRO_5018561626" description="ZP domain-containing protein" evidence="2">
    <location>
        <begin position="21"/>
        <end position="1328"/>
    </location>
</feature>
<feature type="compositionally biased region" description="Polar residues" evidence="1">
    <location>
        <begin position="997"/>
        <end position="1016"/>
    </location>
</feature>
<dbReference type="STRING" id="56723.ENSLBEP00000032369"/>
<feature type="region of interest" description="Disordered" evidence="1">
    <location>
        <begin position="1219"/>
        <end position="1328"/>
    </location>
</feature>
<feature type="compositionally biased region" description="Polar residues" evidence="1">
    <location>
        <begin position="1051"/>
        <end position="1065"/>
    </location>
</feature>
<dbReference type="InterPro" id="IPR058876">
    <property type="entry name" value="Ig-like_ZP"/>
</dbReference>
<dbReference type="Pfam" id="PF23344">
    <property type="entry name" value="ZP-N"/>
    <property type="match status" value="1"/>
</dbReference>
<feature type="domain" description="ZP" evidence="3">
    <location>
        <begin position="612"/>
        <end position="831"/>
    </location>
</feature>
<dbReference type="Pfam" id="PF26562">
    <property type="entry name" value="Ig-like"/>
    <property type="match status" value="1"/>
</dbReference>
<feature type="compositionally biased region" description="Polar residues" evidence="1">
    <location>
        <begin position="1254"/>
        <end position="1269"/>
    </location>
</feature>
<organism evidence="4 5">
    <name type="scientific">Labrus bergylta</name>
    <name type="common">ballan wrasse</name>
    <dbReference type="NCBI Taxonomy" id="56723"/>
    <lineage>
        <taxon>Eukaryota</taxon>
        <taxon>Metazoa</taxon>
        <taxon>Chordata</taxon>
        <taxon>Craniata</taxon>
        <taxon>Vertebrata</taxon>
        <taxon>Euteleostomi</taxon>
        <taxon>Actinopterygii</taxon>
        <taxon>Neopterygii</taxon>
        <taxon>Teleostei</taxon>
        <taxon>Neoteleostei</taxon>
        <taxon>Acanthomorphata</taxon>
        <taxon>Eupercaria</taxon>
        <taxon>Labriformes</taxon>
        <taxon>Labridae</taxon>
        <taxon>Labrus</taxon>
    </lineage>
</organism>
<reference evidence="4" key="1">
    <citation type="submission" date="2025-08" db="UniProtKB">
        <authorList>
            <consortium name="Ensembl"/>
        </authorList>
    </citation>
    <scope>IDENTIFICATION</scope>
</reference>
<evidence type="ECO:0000313" key="4">
    <source>
        <dbReference type="Ensembl" id="ENSLBEP00000032369.1"/>
    </source>
</evidence>
<feature type="compositionally biased region" description="Polar residues" evidence="1">
    <location>
        <begin position="941"/>
        <end position="958"/>
    </location>
</feature>
<evidence type="ECO:0000256" key="2">
    <source>
        <dbReference type="SAM" id="SignalP"/>
    </source>
</evidence>
<accession>A0A3Q3GLX5</accession>
<feature type="compositionally biased region" description="Polar residues" evidence="1">
    <location>
        <begin position="1302"/>
        <end position="1318"/>
    </location>
</feature>
<dbReference type="InterPro" id="IPR001507">
    <property type="entry name" value="ZP_dom"/>
</dbReference>
<dbReference type="InterPro" id="IPR055356">
    <property type="entry name" value="ZP-N"/>
</dbReference>
<dbReference type="PANTHER" id="PTHR47130">
    <property type="entry name" value="SI:DKEY-19B23.11-RELATED"/>
    <property type="match status" value="1"/>
</dbReference>
<feature type="region of interest" description="Disordered" evidence="1">
    <location>
        <begin position="748"/>
        <end position="791"/>
    </location>
</feature>
<name>A0A3Q3GLX5_9LABR</name>
<dbReference type="Proteomes" id="UP000261660">
    <property type="component" value="Unplaced"/>
</dbReference>
<evidence type="ECO:0000259" key="3">
    <source>
        <dbReference type="SMART" id="SM00241"/>
    </source>
</evidence>
<evidence type="ECO:0000313" key="5">
    <source>
        <dbReference type="Proteomes" id="UP000261660"/>
    </source>
</evidence>
<keyword evidence="2" id="KW-0732">Signal</keyword>
<feature type="compositionally biased region" description="Polar residues" evidence="1">
    <location>
        <begin position="874"/>
        <end position="895"/>
    </location>
</feature>
<dbReference type="GeneTree" id="ENSGT00940000163503"/>
<dbReference type="InParanoid" id="A0A3Q3GLX5"/>
<dbReference type="Gene3D" id="2.60.40.3210">
    <property type="entry name" value="Zona pellucida, ZP-N domain"/>
    <property type="match status" value="1"/>
</dbReference>
<sequence length="1328" mass="145875">MKTAALVIRLLLICCGFIKGTPGDHLEGSAESVVQSECRDRYLWIHVTSTQTPRFEAVDENGVHSISEQLASLCGYTISSFKKDNATVFRASYFSCFTHNQNDQVFTFTLNVIVRDAAGRWISTPVSAVCSSGMWAHREITCEEDYMEVNVNRDSSCGGLQGEGGHVWQTALSQAQRTASSVWQLMVLMSDGQVSSMSISEAQRWGFSLTTTAQRIVLRSQYKQPHGELTTMDGVPVEVVRVSVFSKEKLTMVMVDVSMACTLNSGSFDGSQLLWEVPLVMAPLVGEGVGFESRSLGLGVEGLLLDNPNANAGGFSLVQQGSLVQIRAPFGAEGGYRKGLVLNNTYKETYVISLLYEHVFSLLFEDGSSINTKHRTFRVLDTPLICRPPFSLDQTLNDDKLFRVYLGNIPADATLQEVLINGEQLLSQSAEQGYMISSVVHANGSHAYQLQLLFEHPVVQVMYLGQGVVQYSADINFTLTIMPQGDSFYHHTFLTAQVTNTFPPEITAQCSDGGITFSVVRPLRAESLWEVGVDQEPLTSELAAQRGYRLYSESPHKTTLEVPLFSIGYTYEEINLSNFYGTFGLLLRDSKTLEVQTSTSKRCLFKTQDMIVCSSDGTMTVATTPTSTWPTVQPERTTLLDPTCRPKEMDRSRVLFEFNVNSCGTRVMAGDSYMVYENEVVHDRQMIADGPNFISRESQFKLTVRCFYPLSQVNRLSVDRIFTSDTPGFGSVKIFQSLKEDSDNKLPAKDCLLQAPGNKANTPTDQVHQTPEAGSDPPHYGIRPKPGPSHFITVPGGQSKLLYSPQNLQNFPNLNLLLPHEGPTISTQEVPLQVSFPASSLMSQTEEQPVFRSPTEDQLSNFPPRYNNLPDHGVQQSNLDTHSFSSGQDPQNNPGLSEDNLALGSTSSSKVPGSLDVGQVEANWGRTEQSSGEVVWPSRPTWDQPNQQGLIQNNQDLQSPPGMQELTQYNVANLDSGLSGYSSGGQEMAKPEEVPGNQPQSKYDPSLGTQLHNIGSSKVLLPSRNRKYIQSNTKPRTSQNPIPARGRCVNTAASSLSTSQPNQNPERPGSLERRNTESSRSGVQKIRVKPLSKLVSSGHKLNQKPVNQQVPNTSMYATGLTAERSDGNHQTSQHPPELAGSDVRMERVQNPTLTKEQMYHGVQGQPDQSAVIDSNYWSQNKQDLVHQVTTQQGPQQTVIQPTGESHSRVRLFSGLQERFPNDQKPKQQNLQYPSIQSETGGGTSRPSFLGVSAQHISNSPENQPNNPTRSSERRPAAGAAGVTGSNMGLNGSSGSGSHQKIHTSSDCSRHSQYGSSVHNGIMRGKQIS</sequence>
<feature type="compositionally biased region" description="Polar residues" evidence="1">
    <location>
        <begin position="1226"/>
        <end position="1238"/>
    </location>
</feature>
<feature type="region of interest" description="Disordered" evidence="1">
    <location>
        <begin position="977"/>
        <end position="1025"/>
    </location>
</feature>
<feature type="signal peptide" evidence="2">
    <location>
        <begin position="1"/>
        <end position="20"/>
    </location>
</feature>